<dbReference type="Proteomes" id="UP001598448">
    <property type="component" value="Unassembled WGS sequence"/>
</dbReference>
<sequence>MPSPQQPDAEGTPAEGGGPDARGVFTRSAVGLHVPDRGLRVARINTLAAGMRGVAPEQVIGLPTSEAYTPFAKDVDERALREVLETGYPRRHISSGAEASLPPSA</sequence>
<dbReference type="SUPFAM" id="SSF55785">
    <property type="entry name" value="PYP-like sensor domain (PAS domain)"/>
    <property type="match status" value="1"/>
</dbReference>
<comment type="caution">
    <text evidence="3">The sequence shown here is derived from an EMBL/GenBank/DDBJ whole genome shotgun (WGS) entry which is preliminary data.</text>
</comment>
<keyword evidence="4" id="KW-1185">Reference proteome</keyword>
<organism evidence="3 4">
    <name type="scientific">Streptomyces albidochromogenes</name>
    <dbReference type="NCBI Taxonomy" id="329524"/>
    <lineage>
        <taxon>Bacteria</taxon>
        <taxon>Bacillati</taxon>
        <taxon>Actinomycetota</taxon>
        <taxon>Actinomycetes</taxon>
        <taxon>Kitasatosporales</taxon>
        <taxon>Streptomycetaceae</taxon>
        <taxon>Streptomyces</taxon>
    </lineage>
</organism>
<gene>
    <name evidence="3" type="ORF">ACFWJN_11105</name>
</gene>
<evidence type="ECO:0000313" key="3">
    <source>
        <dbReference type="EMBL" id="MFD5099502.1"/>
    </source>
</evidence>
<evidence type="ECO:0000256" key="1">
    <source>
        <dbReference type="SAM" id="MobiDB-lite"/>
    </source>
</evidence>
<evidence type="ECO:0000313" key="4">
    <source>
        <dbReference type="Proteomes" id="UP001598448"/>
    </source>
</evidence>
<proteinExistence type="predicted"/>
<dbReference type="EMBL" id="JBHXIJ010000057">
    <property type="protein sequence ID" value="MFD5099502.1"/>
    <property type="molecule type" value="Genomic_DNA"/>
</dbReference>
<reference evidence="3 4" key="1">
    <citation type="submission" date="2024-09" db="EMBL/GenBank/DDBJ databases">
        <title>The Natural Products Discovery Center: Release of the First 8490 Sequenced Strains for Exploring Actinobacteria Biosynthetic Diversity.</title>
        <authorList>
            <person name="Kalkreuter E."/>
            <person name="Kautsar S.A."/>
            <person name="Yang D."/>
            <person name="Bader C.D."/>
            <person name="Teijaro C.N."/>
            <person name="Fluegel L."/>
            <person name="Davis C.M."/>
            <person name="Simpson J.R."/>
            <person name="Lauterbach L."/>
            <person name="Steele A.D."/>
            <person name="Gui C."/>
            <person name="Meng S."/>
            <person name="Li G."/>
            <person name="Viehrig K."/>
            <person name="Ye F."/>
            <person name="Su P."/>
            <person name="Kiefer A.F."/>
            <person name="Nichols A."/>
            <person name="Cepeda A.J."/>
            <person name="Yan W."/>
            <person name="Fan B."/>
            <person name="Jiang Y."/>
            <person name="Adhikari A."/>
            <person name="Zheng C.-J."/>
            <person name="Schuster L."/>
            <person name="Cowan T.M."/>
            <person name="Smanski M.J."/>
            <person name="Chevrette M.G."/>
            <person name="De Carvalho L.P.S."/>
            <person name="Shen B."/>
        </authorList>
    </citation>
    <scope>NUCLEOTIDE SEQUENCE [LARGE SCALE GENOMIC DNA]</scope>
    <source>
        <strain evidence="3 4">NPDC058348</strain>
    </source>
</reference>
<dbReference type="InterPro" id="IPR013656">
    <property type="entry name" value="PAS_4"/>
</dbReference>
<accession>A0ABW6FIS8</accession>
<dbReference type="InterPro" id="IPR035965">
    <property type="entry name" value="PAS-like_dom_sf"/>
</dbReference>
<dbReference type="Gene3D" id="3.30.450.20">
    <property type="entry name" value="PAS domain"/>
    <property type="match status" value="1"/>
</dbReference>
<dbReference type="RefSeq" id="WP_386712211.1">
    <property type="nucleotide sequence ID" value="NZ_JBHXIJ010000057.1"/>
</dbReference>
<feature type="domain" description="PAS fold-4" evidence="2">
    <location>
        <begin position="26"/>
        <end position="89"/>
    </location>
</feature>
<dbReference type="Pfam" id="PF08448">
    <property type="entry name" value="PAS_4"/>
    <property type="match status" value="1"/>
</dbReference>
<feature type="region of interest" description="Disordered" evidence="1">
    <location>
        <begin position="1"/>
        <end position="24"/>
    </location>
</feature>
<name>A0ABW6FIS8_9ACTN</name>
<protein>
    <submittedName>
        <fullName evidence="3">PAS domain-containing protein</fullName>
    </submittedName>
</protein>
<evidence type="ECO:0000259" key="2">
    <source>
        <dbReference type="Pfam" id="PF08448"/>
    </source>
</evidence>